<dbReference type="OrthoDB" id="9812260at2"/>
<dbReference type="InterPro" id="IPR043128">
    <property type="entry name" value="Rev_trsase/Diguanyl_cyclase"/>
</dbReference>
<dbReference type="PROSITE" id="PS50887">
    <property type="entry name" value="GGDEF"/>
    <property type="match status" value="1"/>
</dbReference>
<dbReference type="EMBL" id="LN554846">
    <property type="protein sequence ID" value="CED70672.1"/>
    <property type="molecule type" value="Genomic_DNA"/>
</dbReference>
<comment type="catalytic activity">
    <reaction evidence="2">
        <text>2 GTP = 3',3'-c-di-GMP + 2 diphosphate</text>
        <dbReference type="Rhea" id="RHEA:24898"/>
        <dbReference type="ChEBI" id="CHEBI:33019"/>
        <dbReference type="ChEBI" id="CHEBI:37565"/>
        <dbReference type="ChEBI" id="CHEBI:58805"/>
        <dbReference type="EC" id="2.7.7.65"/>
    </reaction>
</comment>
<sequence length="520" mass="60145">MIEVSIVASELSQLKQQLDHTRLSHRDTTLKSRREILLLKRIILRFCAACKHHDSELDKEIVDLATSIEQVENTSELTVRIATFERLINRYQINVEKEHSIMDEHISYCGETLQRVVGLPAGLKRDLRNLLQHPSQDGSKHIQRIVRLIELYERAIKFISVGKLSTEINTNEIIDLDTQEQLSNELQHFISELDFDNYSGNSLLDIRNKLLIGVDAVSLIDLALQTLQLVLEGTNSERKASQSFIGDMNSQVAQIIKASEQNQAQGQSNVEQHSLLNEEHSLLITQAEGLLKNQNNEQNYATRMALILSEMHDLSERQSAMQEREAALIERHKYATTKLNQLYQETLEYRRRLSDQQERIYKDPLTKVYNRAAMYERLDLEYKRWVRHQHSLVLTLIDIDQFKRINEQFGHLAGDKALSIIARTIENKVSDIDFVARFSGEEFLIIFTETEKSEIEEKLKAIQAAISKLPFKFKNNHVQITVSVCSTEFASSDVPEKVIERSTQLLYRQRAKGKEQFIYE</sequence>
<dbReference type="CDD" id="cd01949">
    <property type="entry name" value="GGDEF"/>
    <property type="match status" value="1"/>
</dbReference>
<dbReference type="SMART" id="SM00267">
    <property type="entry name" value="GGDEF"/>
    <property type="match status" value="1"/>
</dbReference>
<dbReference type="PANTHER" id="PTHR45138:SF9">
    <property type="entry name" value="DIGUANYLATE CYCLASE DGCM-RELATED"/>
    <property type="match status" value="1"/>
</dbReference>
<dbReference type="KEGG" id="awd:AWOD_I_0578"/>
<dbReference type="SUPFAM" id="SSF55073">
    <property type="entry name" value="Nucleotide cyclase"/>
    <property type="match status" value="1"/>
</dbReference>
<reference evidence="5" key="1">
    <citation type="submission" date="2014-09" db="EMBL/GenBank/DDBJ databases">
        <authorList>
            <person name="Hjerde E."/>
        </authorList>
    </citation>
    <scope>NUCLEOTIDE SEQUENCE [LARGE SCALE GENOMIC DNA]</scope>
    <source>
        <strain evidence="5">06/09/139</strain>
    </source>
</reference>
<dbReference type="GO" id="GO:0005886">
    <property type="term" value="C:plasma membrane"/>
    <property type="evidence" value="ECO:0007669"/>
    <property type="project" value="TreeGrafter"/>
</dbReference>
<dbReference type="GO" id="GO:1902201">
    <property type="term" value="P:negative regulation of bacterial-type flagellum-dependent cell motility"/>
    <property type="evidence" value="ECO:0007669"/>
    <property type="project" value="TreeGrafter"/>
</dbReference>
<gene>
    <name evidence="4" type="ORF">AWOD_I_0578</name>
</gene>
<dbReference type="PATRIC" id="fig|80852.17.peg.586"/>
<dbReference type="Pfam" id="PF20975">
    <property type="entry name" value="DGCcoil"/>
    <property type="match status" value="1"/>
</dbReference>
<evidence type="ECO:0000313" key="5">
    <source>
        <dbReference type="Proteomes" id="UP000032427"/>
    </source>
</evidence>
<evidence type="ECO:0000259" key="3">
    <source>
        <dbReference type="PROSITE" id="PS50887"/>
    </source>
</evidence>
<dbReference type="PANTHER" id="PTHR45138">
    <property type="entry name" value="REGULATORY COMPONENTS OF SENSORY TRANSDUCTION SYSTEM"/>
    <property type="match status" value="1"/>
</dbReference>
<proteinExistence type="predicted"/>
<dbReference type="InterPro" id="IPR048516">
    <property type="entry name" value="DGCcoil"/>
</dbReference>
<evidence type="ECO:0000256" key="2">
    <source>
        <dbReference type="ARBA" id="ARBA00034247"/>
    </source>
</evidence>
<evidence type="ECO:0000256" key="1">
    <source>
        <dbReference type="ARBA" id="ARBA00012528"/>
    </source>
</evidence>
<dbReference type="STRING" id="80852.AWOD_I_0578"/>
<dbReference type="GeneID" id="28540139"/>
<keyword evidence="5" id="KW-1185">Reference proteome</keyword>
<dbReference type="Gene3D" id="3.30.70.270">
    <property type="match status" value="1"/>
</dbReference>
<dbReference type="HOGENOM" id="CLU_025058_1_0_6"/>
<dbReference type="EC" id="2.7.7.65" evidence="1"/>
<feature type="domain" description="GGDEF" evidence="3">
    <location>
        <begin position="390"/>
        <end position="520"/>
    </location>
</feature>
<dbReference type="GO" id="GO:0043709">
    <property type="term" value="P:cell adhesion involved in single-species biofilm formation"/>
    <property type="evidence" value="ECO:0007669"/>
    <property type="project" value="TreeGrafter"/>
</dbReference>
<dbReference type="GO" id="GO:0052621">
    <property type="term" value="F:diguanylate cyclase activity"/>
    <property type="evidence" value="ECO:0007669"/>
    <property type="project" value="UniProtKB-EC"/>
</dbReference>
<dbReference type="InterPro" id="IPR000160">
    <property type="entry name" value="GGDEF_dom"/>
</dbReference>
<dbReference type="AlphaFoldDB" id="A0A090IKB3"/>
<dbReference type="Pfam" id="PF00990">
    <property type="entry name" value="GGDEF"/>
    <property type="match status" value="1"/>
</dbReference>
<evidence type="ECO:0000313" key="4">
    <source>
        <dbReference type="EMBL" id="CED70672.1"/>
    </source>
</evidence>
<organism evidence="4 5">
    <name type="scientific">Aliivibrio wodanis</name>
    <dbReference type="NCBI Taxonomy" id="80852"/>
    <lineage>
        <taxon>Bacteria</taxon>
        <taxon>Pseudomonadati</taxon>
        <taxon>Pseudomonadota</taxon>
        <taxon>Gammaproteobacteria</taxon>
        <taxon>Vibrionales</taxon>
        <taxon>Vibrionaceae</taxon>
        <taxon>Aliivibrio</taxon>
    </lineage>
</organism>
<dbReference type="Proteomes" id="UP000032427">
    <property type="component" value="Chromosome 1"/>
</dbReference>
<accession>A0A090IKB3</accession>
<name>A0A090IKB3_9GAMM</name>
<protein>
    <recommendedName>
        <fullName evidence="1">diguanylate cyclase</fullName>
        <ecNumber evidence="1">2.7.7.65</ecNumber>
    </recommendedName>
</protein>
<dbReference type="InterPro" id="IPR050469">
    <property type="entry name" value="Diguanylate_Cyclase"/>
</dbReference>
<dbReference type="NCBIfam" id="TIGR00254">
    <property type="entry name" value="GGDEF"/>
    <property type="match status" value="1"/>
</dbReference>
<dbReference type="InterPro" id="IPR029787">
    <property type="entry name" value="Nucleotide_cyclase"/>
</dbReference>